<proteinExistence type="predicted"/>
<evidence type="ECO:0000313" key="1">
    <source>
        <dbReference type="EMBL" id="WXK37856.1"/>
    </source>
</evidence>
<dbReference type="EMBL" id="CP062175">
    <property type="protein sequence ID" value="WXK37856.1"/>
    <property type="molecule type" value="Genomic_DNA"/>
</dbReference>
<accession>A0ABZ2PRW7</accession>
<evidence type="ECO:0000313" key="2">
    <source>
        <dbReference type="Proteomes" id="UP001493153"/>
    </source>
</evidence>
<name>A0ABZ2PRW7_9BURK</name>
<geneLocation type="plasmid" evidence="1 2">
    <name>megaplasmid</name>
</geneLocation>
<gene>
    <name evidence="1" type="ORF">IHE29_00400</name>
</gene>
<sequence length="54" mass="6408">MNSFIMLIDWTAPRDGQFCGLRINQKRLEPLQILVCERRQRLAALHEDPQHEYG</sequence>
<dbReference type="Proteomes" id="UP001493153">
    <property type="component" value="Plasmid megaplasmid"/>
</dbReference>
<keyword evidence="2" id="KW-1185">Reference proteome</keyword>
<evidence type="ECO:0008006" key="3">
    <source>
        <dbReference type="Google" id="ProtNLM"/>
    </source>
</evidence>
<organism evidence="1 2">
    <name type="scientific">Mycetohabitans rhizoxinica</name>
    <dbReference type="NCBI Taxonomy" id="412963"/>
    <lineage>
        <taxon>Bacteria</taxon>
        <taxon>Pseudomonadati</taxon>
        <taxon>Pseudomonadota</taxon>
        <taxon>Betaproteobacteria</taxon>
        <taxon>Burkholderiales</taxon>
        <taxon>Burkholderiaceae</taxon>
        <taxon>Mycetohabitans</taxon>
    </lineage>
</organism>
<reference evidence="1 2" key="1">
    <citation type="submission" date="2020-09" db="EMBL/GenBank/DDBJ databases">
        <title>Genome sequences of Mycetohabitans spp.</title>
        <authorList>
            <person name="Carter M.E."/>
            <person name="Carpenter S.C.D."/>
            <person name="Bogdanove A.J."/>
        </authorList>
    </citation>
    <scope>NUCLEOTIDE SEQUENCE [LARGE SCALE GENOMIC DNA]</scope>
    <source>
        <strain evidence="1 2">B12</strain>
        <plasmid evidence="1 2">megaplasmid</plasmid>
    </source>
</reference>
<keyword evidence="1" id="KW-0614">Plasmid</keyword>
<protein>
    <recommendedName>
        <fullName evidence="3">Transposase</fullName>
    </recommendedName>
</protein>